<dbReference type="InterPro" id="IPR038765">
    <property type="entry name" value="Papain-like_cys_pep_sf"/>
</dbReference>
<keyword evidence="1" id="KW-0788">Thiol protease</keyword>
<comment type="caution">
    <text evidence="5">The sequence shown here is derived from an EMBL/GenBank/DDBJ whole genome shotgun (WGS) entry which is preliminary data.</text>
</comment>
<dbReference type="EC" id="3.4.19.12" evidence="1"/>
<dbReference type="InterPro" id="IPR050164">
    <property type="entry name" value="Peptidase_C19"/>
</dbReference>
<dbReference type="PANTHER" id="PTHR24006">
    <property type="entry name" value="UBIQUITIN CARBOXYL-TERMINAL HYDROLASE"/>
    <property type="match status" value="1"/>
</dbReference>
<evidence type="ECO:0000256" key="2">
    <source>
        <dbReference type="SAM" id="MobiDB-lite"/>
    </source>
</evidence>
<feature type="region of interest" description="Disordered" evidence="2">
    <location>
        <begin position="188"/>
        <end position="235"/>
    </location>
</feature>
<feature type="region of interest" description="Disordered" evidence="2">
    <location>
        <begin position="449"/>
        <end position="561"/>
    </location>
</feature>
<keyword evidence="6" id="KW-1185">Reference proteome</keyword>
<dbReference type="CDD" id="cd02662">
    <property type="entry name" value="Peptidase_C19F"/>
    <property type="match status" value="1"/>
</dbReference>
<dbReference type="InterPro" id="IPR018200">
    <property type="entry name" value="USP_CS"/>
</dbReference>
<sequence length="598" mass="66727">MPDKPLTIATYAAGASLAAITLVYVFGPTWFLDDEPSRQKGAVGLSNPANDCFINSILQVLAGLGDLRIYLIREIHRRNLDGPEVYKLTQEQTEEVLSEQGPKAWKLEGLQQGLVTKALKDVLDKLNERPLYRKTISAQNFIRELEVAFRTRISRQQQDAQEFLQIVAERLCDEYYAGRRARRRSKRLTIPRSEAEELQKAIRDPPRIADPDSSVEDEPSGDTGDSDTDDLDMEDGFPFEGKLESQIECLTCHFKPKPSVSSFVTLTLNVPHTSCTSLNNCFDGMLKLEHIDDFKCERCRLQHALSVKNRELSSCRDPRIQSQLEVEITKLETAIREDPEKPPSGVLLPDIKYAPKRRIARHMRISGFPKILAIHLSRSLYSATSLSTKNMAKVSFPETLPLGGILDQKKYKLLGLVTHKGGHNSGHYESFRRQVPTVPYSTPHSFGTGGVYSNAASPNPSAVQSPRLSPRTSKESRAQFLSTPERTSSSSPTPNSPSTSSLSSKSSLSSTQKLPPAPTSAPKEEGLRPPSAPKLGSSLSKSTSISSLTKQVKRPKKRDNRWWRISDEKVKEARTSDVLGMQKEAYLLFYELDRSSSE</sequence>
<keyword evidence="1" id="KW-0833">Ubl conjugation pathway</keyword>
<evidence type="ECO:0000256" key="3">
    <source>
        <dbReference type="SAM" id="Phobius"/>
    </source>
</evidence>
<proteinExistence type="inferred from homology"/>
<dbReference type="GO" id="GO:0004843">
    <property type="term" value="F:cysteine-type deubiquitinase activity"/>
    <property type="evidence" value="ECO:0007669"/>
    <property type="project" value="UniProtKB-UniRule"/>
</dbReference>
<comment type="catalytic activity">
    <reaction evidence="1">
        <text>Thiol-dependent hydrolysis of ester, thioester, amide, peptide and isopeptide bonds formed by the C-terminal Gly of ubiquitin (a 76-residue protein attached to proteins as an intracellular targeting signal).</text>
        <dbReference type="EC" id="3.4.19.12"/>
    </reaction>
</comment>
<keyword evidence="3" id="KW-0472">Membrane</keyword>
<keyword evidence="3" id="KW-1133">Transmembrane helix</keyword>
<dbReference type="InterPro" id="IPR028889">
    <property type="entry name" value="USP"/>
</dbReference>
<comment type="similarity">
    <text evidence="1">Belongs to the peptidase C19 family.</text>
</comment>
<evidence type="ECO:0000256" key="1">
    <source>
        <dbReference type="RuleBase" id="RU366025"/>
    </source>
</evidence>
<reference evidence="5" key="1">
    <citation type="journal article" date="2020" name="Stud. Mycol.">
        <title>101 Dothideomycetes genomes: a test case for predicting lifestyles and emergence of pathogens.</title>
        <authorList>
            <person name="Haridas S."/>
            <person name="Albert R."/>
            <person name="Binder M."/>
            <person name="Bloem J."/>
            <person name="Labutti K."/>
            <person name="Salamov A."/>
            <person name="Andreopoulos B."/>
            <person name="Baker S."/>
            <person name="Barry K."/>
            <person name="Bills G."/>
            <person name="Bluhm B."/>
            <person name="Cannon C."/>
            <person name="Castanera R."/>
            <person name="Culley D."/>
            <person name="Daum C."/>
            <person name="Ezra D."/>
            <person name="Gonzalez J."/>
            <person name="Henrissat B."/>
            <person name="Kuo A."/>
            <person name="Liang C."/>
            <person name="Lipzen A."/>
            <person name="Lutzoni F."/>
            <person name="Magnuson J."/>
            <person name="Mondo S."/>
            <person name="Nolan M."/>
            <person name="Ohm R."/>
            <person name="Pangilinan J."/>
            <person name="Park H.-J."/>
            <person name="Ramirez L."/>
            <person name="Alfaro M."/>
            <person name="Sun H."/>
            <person name="Tritt A."/>
            <person name="Yoshinaga Y."/>
            <person name="Zwiers L.-H."/>
            <person name="Turgeon B."/>
            <person name="Goodwin S."/>
            <person name="Spatafora J."/>
            <person name="Crous P."/>
            <person name="Grigoriev I."/>
        </authorList>
    </citation>
    <scope>NUCLEOTIDE SEQUENCE</scope>
    <source>
        <strain evidence="5">CBS 101060</strain>
    </source>
</reference>
<dbReference type="PROSITE" id="PS00973">
    <property type="entry name" value="USP_2"/>
    <property type="match status" value="1"/>
</dbReference>
<evidence type="ECO:0000313" key="6">
    <source>
        <dbReference type="Proteomes" id="UP000799429"/>
    </source>
</evidence>
<dbReference type="InterPro" id="IPR001394">
    <property type="entry name" value="Peptidase_C19_UCH"/>
</dbReference>
<feature type="compositionally biased region" description="Acidic residues" evidence="2">
    <location>
        <begin position="213"/>
        <end position="235"/>
    </location>
</feature>
<dbReference type="OrthoDB" id="2248014at2759"/>
<feature type="domain" description="USP" evidence="4">
    <location>
        <begin position="43"/>
        <end position="593"/>
    </location>
</feature>
<keyword evidence="1" id="KW-0645">Protease</keyword>
<dbReference type="Gene3D" id="3.90.70.10">
    <property type="entry name" value="Cysteine proteinases"/>
    <property type="match status" value="1"/>
</dbReference>
<feature type="compositionally biased region" description="Low complexity" evidence="2">
    <location>
        <begin position="537"/>
        <end position="550"/>
    </location>
</feature>
<dbReference type="Proteomes" id="UP000799429">
    <property type="component" value="Unassembled WGS sequence"/>
</dbReference>
<feature type="compositionally biased region" description="Basic and acidic residues" evidence="2">
    <location>
        <begin position="193"/>
        <end position="210"/>
    </location>
</feature>
<name>A0A9P4VLM2_9PEZI</name>
<protein>
    <recommendedName>
        <fullName evidence="1">Ubiquitin carboxyl-terminal hydrolase</fullName>
        <ecNumber evidence="1">3.4.19.12</ecNumber>
    </recommendedName>
</protein>
<gene>
    <name evidence="5" type="ORF">M501DRAFT_134533</name>
</gene>
<accession>A0A9P4VLM2</accession>
<dbReference type="PROSITE" id="PS00972">
    <property type="entry name" value="USP_1"/>
    <property type="match status" value="1"/>
</dbReference>
<evidence type="ECO:0000259" key="4">
    <source>
        <dbReference type="PROSITE" id="PS50235"/>
    </source>
</evidence>
<dbReference type="GO" id="GO:0006508">
    <property type="term" value="P:proteolysis"/>
    <property type="evidence" value="ECO:0007669"/>
    <property type="project" value="UniProtKB-KW"/>
</dbReference>
<dbReference type="GO" id="GO:0005634">
    <property type="term" value="C:nucleus"/>
    <property type="evidence" value="ECO:0007669"/>
    <property type="project" value="TreeGrafter"/>
</dbReference>
<feature type="compositionally biased region" description="Polar residues" evidence="2">
    <location>
        <begin position="454"/>
        <end position="471"/>
    </location>
</feature>
<keyword evidence="3" id="KW-0812">Transmembrane</keyword>
<feature type="transmembrane region" description="Helical" evidence="3">
    <location>
        <begin position="12"/>
        <end position="32"/>
    </location>
</feature>
<dbReference type="PROSITE" id="PS50235">
    <property type="entry name" value="USP_3"/>
    <property type="match status" value="1"/>
</dbReference>
<dbReference type="SUPFAM" id="SSF54001">
    <property type="entry name" value="Cysteine proteinases"/>
    <property type="match status" value="1"/>
</dbReference>
<organism evidence="5 6">
    <name type="scientific">Patellaria atrata CBS 101060</name>
    <dbReference type="NCBI Taxonomy" id="1346257"/>
    <lineage>
        <taxon>Eukaryota</taxon>
        <taxon>Fungi</taxon>
        <taxon>Dikarya</taxon>
        <taxon>Ascomycota</taxon>
        <taxon>Pezizomycotina</taxon>
        <taxon>Dothideomycetes</taxon>
        <taxon>Dothideomycetes incertae sedis</taxon>
        <taxon>Patellariales</taxon>
        <taxon>Patellariaceae</taxon>
        <taxon>Patellaria</taxon>
    </lineage>
</organism>
<dbReference type="GO" id="GO:0016579">
    <property type="term" value="P:protein deubiquitination"/>
    <property type="evidence" value="ECO:0007669"/>
    <property type="project" value="InterPro"/>
</dbReference>
<feature type="compositionally biased region" description="Low complexity" evidence="2">
    <location>
        <begin position="481"/>
        <end position="514"/>
    </location>
</feature>
<keyword evidence="1" id="KW-0378">Hydrolase</keyword>
<dbReference type="PANTHER" id="PTHR24006:SF904">
    <property type="entry name" value="UBIQUITIN CARBOXYL-TERMINAL HYDROLASE 16"/>
    <property type="match status" value="1"/>
</dbReference>
<dbReference type="AlphaFoldDB" id="A0A9P4VLM2"/>
<dbReference type="GO" id="GO:0005829">
    <property type="term" value="C:cytosol"/>
    <property type="evidence" value="ECO:0007669"/>
    <property type="project" value="TreeGrafter"/>
</dbReference>
<dbReference type="EMBL" id="MU006098">
    <property type="protein sequence ID" value="KAF2837701.1"/>
    <property type="molecule type" value="Genomic_DNA"/>
</dbReference>
<dbReference type="Pfam" id="PF00443">
    <property type="entry name" value="UCH"/>
    <property type="match status" value="1"/>
</dbReference>
<evidence type="ECO:0000313" key="5">
    <source>
        <dbReference type="EMBL" id="KAF2837701.1"/>
    </source>
</evidence>